<sequence>MPTFTNISLKRECLTDRRFLYSRLAQFKHILPEAIEVKRILVFDEMSSCMKLDLHASSLPLPYLLKFVLFANFSIVGMNVSLMWNSVGFYQIAKLNMIPVSCFLEVIFNKVHYSRDTKLSIVLVLLGVVVCTVTDVSVNIKGFVAAVIVVWSTALQPASLLLSGPFVDYWLIEKKVYAYNYTAISMKYFVCIERTENLLPSLHLFFIIMSCTICGDQPQPVYLHRQVYGRIVPSAWPYEDYSRPDFRFHFLLNPLPNHQETWINAITEEKGKKVKTKVSEVKSPLAWVWRQMINTGFLAPYPRTSYCKGDSHYCYHNGKELEFYEKSKDNPKADVCATGDTSEMGYGAGRPLIITPKAKMADKVPTKVVIVAPRPFLTKIVSKYPRSTNINYMLGNSHLNDDLIVEFRGTQEGTTEGFQSPVPPNVFLSKQNLTLQRRRWSPGKVQETYNNELAKKSFDYDSEKSLVTIKSLPNNKHKFTFVLEDAISRETMGMQALMVITTQMSMKGRERDAYNSKTFRVEISFAAKIPCKKFKVLYEYKNLRAHKKH</sequence>
<evidence type="ECO:0000256" key="2">
    <source>
        <dbReference type="ARBA" id="ARBA00022692"/>
    </source>
</evidence>
<dbReference type="InterPro" id="IPR050186">
    <property type="entry name" value="TPT_transporter"/>
</dbReference>
<dbReference type="SUPFAM" id="SSF46785">
    <property type="entry name" value="Winged helix' DNA-binding domain"/>
    <property type="match status" value="1"/>
</dbReference>
<dbReference type="Proteomes" id="UP000436088">
    <property type="component" value="Unassembled WGS sequence"/>
</dbReference>
<organism evidence="6 7">
    <name type="scientific">Hibiscus syriacus</name>
    <name type="common">Rose of Sharon</name>
    <dbReference type="NCBI Taxonomy" id="106335"/>
    <lineage>
        <taxon>Eukaryota</taxon>
        <taxon>Viridiplantae</taxon>
        <taxon>Streptophyta</taxon>
        <taxon>Embryophyta</taxon>
        <taxon>Tracheophyta</taxon>
        <taxon>Spermatophyta</taxon>
        <taxon>Magnoliopsida</taxon>
        <taxon>eudicotyledons</taxon>
        <taxon>Gunneridae</taxon>
        <taxon>Pentapetalae</taxon>
        <taxon>rosids</taxon>
        <taxon>malvids</taxon>
        <taxon>Malvales</taxon>
        <taxon>Malvaceae</taxon>
        <taxon>Malvoideae</taxon>
        <taxon>Hibiscus</taxon>
    </lineage>
</organism>
<keyword evidence="7" id="KW-1185">Reference proteome</keyword>
<feature type="transmembrane region" description="Helical" evidence="5">
    <location>
        <begin position="63"/>
        <end position="82"/>
    </location>
</feature>
<dbReference type="GO" id="GO:0016020">
    <property type="term" value="C:membrane"/>
    <property type="evidence" value="ECO:0007669"/>
    <property type="project" value="UniProtKB-SubCell"/>
</dbReference>
<dbReference type="AlphaFoldDB" id="A0A6A2X3U9"/>
<proteinExistence type="predicted"/>
<evidence type="ECO:0000256" key="4">
    <source>
        <dbReference type="ARBA" id="ARBA00023136"/>
    </source>
</evidence>
<keyword evidence="4 5" id="KW-0472">Membrane</keyword>
<evidence type="ECO:0000256" key="3">
    <source>
        <dbReference type="ARBA" id="ARBA00022989"/>
    </source>
</evidence>
<evidence type="ECO:0000256" key="1">
    <source>
        <dbReference type="ARBA" id="ARBA00004141"/>
    </source>
</evidence>
<feature type="transmembrane region" description="Helical" evidence="5">
    <location>
        <begin position="119"/>
        <end position="138"/>
    </location>
</feature>
<dbReference type="EMBL" id="VEPZ02001520">
    <property type="protein sequence ID" value="KAE8669723.1"/>
    <property type="molecule type" value="Genomic_DNA"/>
</dbReference>
<evidence type="ECO:0000313" key="7">
    <source>
        <dbReference type="Proteomes" id="UP000436088"/>
    </source>
</evidence>
<dbReference type="PANTHER" id="PTHR11132">
    <property type="entry name" value="SOLUTE CARRIER FAMILY 35"/>
    <property type="match status" value="1"/>
</dbReference>
<reference evidence="6" key="1">
    <citation type="submission" date="2019-09" db="EMBL/GenBank/DDBJ databases">
        <title>Draft genome information of white flower Hibiscus syriacus.</title>
        <authorList>
            <person name="Kim Y.-M."/>
        </authorList>
    </citation>
    <scope>NUCLEOTIDE SEQUENCE [LARGE SCALE GENOMIC DNA]</scope>
    <source>
        <strain evidence="6">YM2019G1</strain>
    </source>
</reference>
<keyword evidence="3 5" id="KW-1133">Transmembrane helix</keyword>
<evidence type="ECO:0000256" key="5">
    <source>
        <dbReference type="SAM" id="Phobius"/>
    </source>
</evidence>
<keyword evidence="2 5" id="KW-0812">Transmembrane</keyword>
<protein>
    <submittedName>
        <fullName evidence="6">Nucleotide-sugar transporter family protein isoform 3</fullName>
    </submittedName>
</protein>
<comment type="caution">
    <text evidence="6">The sequence shown here is derived from an EMBL/GenBank/DDBJ whole genome shotgun (WGS) entry which is preliminary data.</text>
</comment>
<name>A0A6A2X3U9_HIBSY</name>
<gene>
    <name evidence="6" type="ORF">F3Y22_tig00112221pilonHSYRG00032</name>
</gene>
<comment type="subcellular location">
    <subcellularLocation>
        <location evidence="1">Membrane</location>
        <topology evidence="1">Multi-pass membrane protein</topology>
    </subcellularLocation>
</comment>
<evidence type="ECO:0000313" key="6">
    <source>
        <dbReference type="EMBL" id="KAE8669723.1"/>
    </source>
</evidence>
<accession>A0A6A2X3U9</accession>
<dbReference type="InterPro" id="IPR036390">
    <property type="entry name" value="WH_DNA-bd_sf"/>
</dbReference>